<gene>
    <name evidence="2" type="ORF">EC501_01555</name>
</gene>
<dbReference type="Proteomes" id="UP000279909">
    <property type="component" value="Unassembled WGS sequence"/>
</dbReference>
<dbReference type="InterPro" id="IPR025736">
    <property type="entry name" value="PucR_C-HTH_dom"/>
</dbReference>
<evidence type="ECO:0000313" key="3">
    <source>
        <dbReference type="Proteomes" id="UP000279909"/>
    </source>
</evidence>
<dbReference type="EMBL" id="RHLQ01000002">
    <property type="protein sequence ID" value="RND01322.1"/>
    <property type="molecule type" value="Genomic_DNA"/>
</dbReference>
<dbReference type="InterPro" id="IPR042070">
    <property type="entry name" value="PucR_C-HTH_sf"/>
</dbReference>
<feature type="domain" description="PucR C-terminal helix-turn-helix" evidence="1">
    <location>
        <begin position="88"/>
        <end position="137"/>
    </location>
</feature>
<sequence length="138" mass="15847">MTGNHFHNPDVPYKIGISKQFSNLTNFIDHLHQSKRAALLPRSQNIIQFEELGLLGNFLSNSNIESIRQTAQNELGKLICEDNKNKDLLYSLYIYLVNGRHLEKTMKDLSLSMGGIQYRIRKIEELTGKNLKDFHTAS</sequence>
<dbReference type="InterPro" id="IPR051448">
    <property type="entry name" value="CdaR-like_regulators"/>
</dbReference>
<dbReference type="Pfam" id="PF13556">
    <property type="entry name" value="HTH_30"/>
    <property type="match status" value="1"/>
</dbReference>
<accession>A0A3M8HFT8</accession>
<comment type="caution">
    <text evidence="2">The sequence shown here is derived from an EMBL/GenBank/DDBJ whole genome shotgun (WGS) entry which is preliminary data.</text>
</comment>
<proteinExistence type="predicted"/>
<evidence type="ECO:0000313" key="2">
    <source>
        <dbReference type="EMBL" id="RND01322.1"/>
    </source>
</evidence>
<protein>
    <recommendedName>
        <fullName evidence="1">PucR C-terminal helix-turn-helix domain-containing protein</fullName>
    </recommendedName>
</protein>
<reference evidence="2 3" key="1">
    <citation type="journal article" date="2014" name="Int. J. Syst. Evol. Microbiol.">
        <title>Lysinibacillus halotolerans sp. nov., isolated from saline-alkaline soil.</title>
        <authorList>
            <person name="Kong D."/>
            <person name="Wang Y."/>
            <person name="Zhao B."/>
            <person name="Li Y."/>
            <person name="Song J."/>
            <person name="Zhai Y."/>
            <person name="Zhang C."/>
            <person name="Wang H."/>
            <person name="Chen X."/>
            <person name="Zhao B."/>
            <person name="Ruan Z."/>
        </authorList>
    </citation>
    <scope>NUCLEOTIDE SEQUENCE [LARGE SCALE GENOMIC DNA]</scope>
    <source>
        <strain evidence="2 3">MCCC 1A12703</strain>
    </source>
</reference>
<name>A0A3M8HFT8_9BACI</name>
<dbReference type="Gene3D" id="1.10.10.2840">
    <property type="entry name" value="PucR C-terminal helix-turn-helix domain"/>
    <property type="match status" value="1"/>
</dbReference>
<organism evidence="2 3">
    <name type="scientific">Lysinibacillus halotolerans</name>
    <dbReference type="NCBI Taxonomy" id="1368476"/>
    <lineage>
        <taxon>Bacteria</taxon>
        <taxon>Bacillati</taxon>
        <taxon>Bacillota</taxon>
        <taxon>Bacilli</taxon>
        <taxon>Bacillales</taxon>
        <taxon>Bacillaceae</taxon>
        <taxon>Lysinibacillus</taxon>
    </lineage>
</organism>
<dbReference type="AlphaFoldDB" id="A0A3M8HFT8"/>
<evidence type="ECO:0000259" key="1">
    <source>
        <dbReference type="Pfam" id="PF13556"/>
    </source>
</evidence>
<keyword evidence="3" id="KW-1185">Reference proteome</keyword>
<dbReference type="PANTHER" id="PTHR33744">
    <property type="entry name" value="CARBOHYDRATE DIACID REGULATOR"/>
    <property type="match status" value="1"/>
</dbReference>